<dbReference type="EMBL" id="JBHLXG010000018">
    <property type="protein sequence ID" value="MFC0228347.1"/>
    <property type="molecule type" value="Genomic_DNA"/>
</dbReference>
<keyword evidence="7" id="KW-1185">Reference proteome</keyword>
<evidence type="ECO:0000259" key="5">
    <source>
        <dbReference type="PROSITE" id="PS50931"/>
    </source>
</evidence>
<dbReference type="PANTHER" id="PTHR30419">
    <property type="entry name" value="HTH-TYPE TRANSCRIPTIONAL REGULATOR YBHD"/>
    <property type="match status" value="1"/>
</dbReference>
<dbReference type="InterPro" id="IPR000847">
    <property type="entry name" value="LysR_HTH_N"/>
</dbReference>
<dbReference type="InterPro" id="IPR036390">
    <property type="entry name" value="WH_DNA-bd_sf"/>
</dbReference>
<dbReference type="InterPro" id="IPR036388">
    <property type="entry name" value="WH-like_DNA-bd_sf"/>
</dbReference>
<evidence type="ECO:0000313" key="7">
    <source>
        <dbReference type="Proteomes" id="UP001589792"/>
    </source>
</evidence>
<dbReference type="CDD" id="cd05466">
    <property type="entry name" value="PBP2_LTTR_substrate"/>
    <property type="match status" value="1"/>
</dbReference>
<dbReference type="Pfam" id="PF00126">
    <property type="entry name" value="HTH_1"/>
    <property type="match status" value="1"/>
</dbReference>
<keyword evidence="2" id="KW-0805">Transcription regulation</keyword>
<protein>
    <submittedName>
        <fullName evidence="6">LysR family transcriptional regulator</fullName>
    </submittedName>
</protein>
<comment type="similarity">
    <text evidence="1">Belongs to the LysR transcriptional regulatory family.</text>
</comment>
<keyword evidence="3" id="KW-0238">DNA-binding</keyword>
<sequence>MKSMPKLSHLTIFKEIVSCGSLHETSKKLAISQPTLSRIIKELEENIGSRLLERSNRGVKLTEVGEAFYKRIDTITNELRNAIYEIRGMKETGEKFLRVGMSTYPLVCYLPEALKSFNQHYPQTRVTVVEDNPEGLVAKLRNSELDLAVCSLSEGISCVDLVTEEFKCEKFSLYQPSNQDAVAQPFDEKKWVIPRSSAVGHAAIKDIVPQLAQHASIVETDSFLATWCLVKQQGYLALLTDQIVAQYNSQLSLKKIEVDELDISANFYIIKRNEPTTPVITNDFIEILMAM</sequence>
<accession>A0ABV6EH68</accession>
<dbReference type="PRINTS" id="PR00039">
    <property type="entry name" value="HTHLYSR"/>
</dbReference>
<feature type="domain" description="HTH lysR-type" evidence="5">
    <location>
        <begin position="5"/>
        <end position="62"/>
    </location>
</feature>
<comment type="caution">
    <text evidence="6">The sequence shown here is derived from an EMBL/GenBank/DDBJ whole genome shotgun (WGS) entry which is preliminary data.</text>
</comment>
<evidence type="ECO:0000313" key="6">
    <source>
        <dbReference type="EMBL" id="MFC0228347.1"/>
    </source>
</evidence>
<gene>
    <name evidence="6" type="ORF">ACFFJ3_17905</name>
</gene>
<dbReference type="PANTHER" id="PTHR30419:SF7">
    <property type="entry name" value="HTH-TYPE TRANSCRIPTIONAL REGULATOR TDCA"/>
    <property type="match status" value="1"/>
</dbReference>
<evidence type="ECO:0000256" key="3">
    <source>
        <dbReference type="ARBA" id="ARBA00023125"/>
    </source>
</evidence>
<dbReference type="InterPro" id="IPR005119">
    <property type="entry name" value="LysR_subst-bd"/>
</dbReference>
<dbReference type="Proteomes" id="UP001589792">
    <property type="component" value="Unassembled WGS sequence"/>
</dbReference>
<dbReference type="SUPFAM" id="SSF46785">
    <property type="entry name" value="Winged helix' DNA-binding domain"/>
    <property type="match status" value="1"/>
</dbReference>
<reference evidence="6 7" key="1">
    <citation type="submission" date="2024-09" db="EMBL/GenBank/DDBJ databases">
        <authorList>
            <person name="Sun Q."/>
            <person name="Mori K."/>
        </authorList>
    </citation>
    <scope>NUCLEOTIDE SEQUENCE [LARGE SCALE GENOMIC DNA]</scope>
    <source>
        <strain evidence="6 7">CCM 8626</strain>
    </source>
</reference>
<dbReference type="Gene3D" id="1.10.10.10">
    <property type="entry name" value="Winged helix-like DNA-binding domain superfamily/Winged helix DNA-binding domain"/>
    <property type="match status" value="1"/>
</dbReference>
<dbReference type="SUPFAM" id="SSF53850">
    <property type="entry name" value="Periplasmic binding protein-like II"/>
    <property type="match status" value="1"/>
</dbReference>
<evidence type="ECO:0000256" key="4">
    <source>
        <dbReference type="ARBA" id="ARBA00023163"/>
    </source>
</evidence>
<name>A0ABV6EH68_9GAMM</name>
<evidence type="ECO:0000256" key="2">
    <source>
        <dbReference type="ARBA" id="ARBA00023015"/>
    </source>
</evidence>
<proteinExistence type="inferred from homology"/>
<keyword evidence="4" id="KW-0804">Transcription</keyword>
<evidence type="ECO:0000256" key="1">
    <source>
        <dbReference type="ARBA" id="ARBA00009437"/>
    </source>
</evidence>
<dbReference type="RefSeq" id="WP_380677862.1">
    <property type="nucleotide sequence ID" value="NZ_CP173186.1"/>
</dbReference>
<dbReference type="PROSITE" id="PS50931">
    <property type="entry name" value="HTH_LYSR"/>
    <property type="match status" value="1"/>
</dbReference>
<organism evidence="6 7">
    <name type="scientific">Serratia aquatilis</name>
    <dbReference type="NCBI Taxonomy" id="1737515"/>
    <lineage>
        <taxon>Bacteria</taxon>
        <taxon>Pseudomonadati</taxon>
        <taxon>Pseudomonadota</taxon>
        <taxon>Gammaproteobacteria</taxon>
        <taxon>Enterobacterales</taxon>
        <taxon>Yersiniaceae</taxon>
        <taxon>Serratia</taxon>
    </lineage>
</organism>
<dbReference type="InterPro" id="IPR050950">
    <property type="entry name" value="HTH-type_LysR_regulators"/>
</dbReference>
<dbReference type="Pfam" id="PF03466">
    <property type="entry name" value="LysR_substrate"/>
    <property type="match status" value="1"/>
</dbReference>
<dbReference type="Gene3D" id="3.40.190.10">
    <property type="entry name" value="Periplasmic binding protein-like II"/>
    <property type="match status" value="2"/>
</dbReference>